<keyword evidence="2 4" id="KW-0548">Nucleotidyltransferase</keyword>
<dbReference type="CDD" id="cd02516">
    <property type="entry name" value="CDP-ME_synthetase"/>
    <property type="match status" value="1"/>
</dbReference>
<dbReference type="EMBL" id="QICD01000027">
    <property type="protein sequence ID" value="RNL40420.1"/>
    <property type="molecule type" value="Genomic_DNA"/>
</dbReference>
<feature type="site" description="Positions ribitol 5-phosphate for the nucleophilic attack" evidence="4">
    <location>
        <position position="170"/>
    </location>
</feature>
<dbReference type="EC" id="2.7.7.40" evidence="4"/>
<dbReference type="HAMAP" id="MF_02068">
    <property type="entry name" value="TarI"/>
    <property type="match status" value="1"/>
</dbReference>
<feature type="binding site" evidence="4">
    <location>
        <begin position="91"/>
        <end position="97"/>
    </location>
    <ligand>
        <name>CTP</name>
        <dbReference type="ChEBI" id="CHEBI:37563"/>
    </ligand>
</feature>
<comment type="caution">
    <text evidence="5">The sequence shown here is derived from an EMBL/GenBank/DDBJ whole genome shotgun (WGS) entry which is preliminary data.</text>
</comment>
<gene>
    <name evidence="5" type="ORF">DMP08_10340</name>
</gene>
<keyword evidence="6" id="KW-1185">Reference proteome</keyword>
<dbReference type="GO" id="GO:0050518">
    <property type="term" value="F:2-C-methyl-D-erythritol 4-phosphate cytidylyltransferase activity"/>
    <property type="evidence" value="ECO:0007669"/>
    <property type="project" value="UniProtKB-ARBA"/>
</dbReference>
<dbReference type="InterPro" id="IPR034709">
    <property type="entry name" value="TarI"/>
</dbReference>
<dbReference type="GO" id="GO:0047349">
    <property type="term" value="F:D-ribitol-5-phosphate cytidylyltransferase activity"/>
    <property type="evidence" value="ECO:0007669"/>
    <property type="project" value="UniProtKB-UniRule"/>
</dbReference>
<dbReference type="InterPro" id="IPR034683">
    <property type="entry name" value="IspD/TarI"/>
</dbReference>
<keyword evidence="3" id="KW-0777">Teichoic acid biosynthesis</keyword>
<evidence type="ECO:0000256" key="1">
    <source>
        <dbReference type="ARBA" id="ARBA00022679"/>
    </source>
</evidence>
<dbReference type="SUPFAM" id="SSF53448">
    <property type="entry name" value="Nucleotide-diphospho-sugar transferases"/>
    <property type="match status" value="1"/>
</dbReference>
<comment type="catalytic activity">
    <reaction evidence="4">
        <text>D-ribitol 5-phosphate + CTP + H(+) = CDP-L-ribitol + diphosphate</text>
        <dbReference type="Rhea" id="RHEA:12456"/>
        <dbReference type="ChEBI" id="CHEBI:15378"/>
        <dbReference type="ChEBI" id="CHEBI:33019"/>
        <dbReference type="ChEBI" id="CHEBI:37563"/>
        <dbReference type="ChEBI" id="CHEBI:57608"/>
        <dbReference type="ChEBI" id="CHEBI:57695"/>
        <dbReference type="EC" id="2.7.7.40"/>
    </reaction>
</comment>
<dbReference type="Proteomes" id="UP000278632">
    <property type="component" value="Unassembled WGS sequence"/>
</dbReference>
<feature type="binding site" evidence="4">
    <location>
        <begin position="16"/>
        <end position="19"/>
    </location>
    <ligand>
        <name>CTP</name>
        <dbReference type="ChEBI" id="CHEBI:37563"/>
    </ligand>
</feature>
<dbReference type="PANTHER" id="PTHR32125:SF8">
    <property type="entry name" value="RIBITOL-5-PHOSPHATE CYTIDYLYLTRANSFERASE"/>
    <property type="match status" value="1"/>
</dbReference>
<feature type="site" description="Transition state stabilizer" evidence="4">
    <location>
        <position position="23"/>
    </location>
</feature>
<protein>
    <recommendedName>
        <fullName evidence="4">Ribitol-5-phosphate cytidylyltransferase</fullName>
        <ecNumber evidence="4">2.7.7.40</ecNumber>
    </recommendedName>
</protein>
<dbReference type="AlphaFoldDB" id="A0A3N0B0N5"/>
<feature type="site" description="Positions ribitol 5-phosphate for the nucleophilic attack" evidence="4">
    <location>
        <position position="227"/>
    </location>
</feature>
<dbReference type="Pfam" id="PF01128">
    <property type="entry name" value="IspD"/>
    <property type="match status" value="1"/>
</dbReference>
<evidence type="ECO:0000256" key="3">
    <source>
        <dbReference type="ARBA" id="ARBA00022944"/>
    </source>
</evidence>
<keyword evidence="1 4" id="KW-0808">Transferase</keyword>
<comment type="function">
    <text evidence="4">Catalyzes the transfer of the cytidylyl group of CTP to D-ribitol 5-phosphate.</text>
</comment>
<name>A0A3N0B0N5_9ACTN</name>
<accession>A0A3N0B0N5</accession>
<evidence type="ECO:0000313" key="5">
    <source>
        <dbReference type="EMBL" id="RNL40420.1"/>
    </source>
</evidence>
<dbReference type="OrthoDB" id="9802561at2"/>
<proteinExistence type="inferred from homology"/>
<dbReference type="Gene3D" id="3.90.550.10">
    <property type="entry name" value="Spore Coat Polysaccharide Biosynthesis Protein SpsA, Chain A"/>
    <property type="match status" value="1"/>
</dbReference>
<dbReference type="RefSeq" id="WP_123192811.1">
    <property type="nucleotide sequence ID" value="NZ_QICD01000027.1"/>
</dbReference>
<evidence type="ECO:0000256" key="4">
    <source>
        <dbReference type="HAMAP-Rule" id="MF_02068"/>
    </source>
</evidence>
<dbReference type="GO" id="GO:0019350">
    <property type="term" value="P:teichoic acid biosynthetic process"/>
    <property type="evidence" value="ECO:0007669"/>
    <property type="project" value="UniProtKB-KW"/>
</dbReference>
<reference evidence="6" key="1">
    <citation type="submission" date="2018-05" db="EMBL/GenBank/DDBJ databases">
        <title>Genome Sequencing of selected type strains of the family Eggerthellaceae.</title>
        <authorList>
            <person name="Danylec N."/>
            <person name="Stoll D.A."/>
            <person name="Doetsch A."/>
            <person name="Huch M."/>
        </authorList>
    </citation>
    <scope>NUCLEOTIDE SEQUENCE [LARGE SCALE GENOMIC DNA]</scope>
    <source>
        <strain evidence="6">DSM 16106</strain>
    </source>
</reference>
<comment type="similarity">
    <text evidence="4">Belongs to the IspD/TarI cytidylyltransferase family. TarI subfamily.</text>
</comment>
<dbReference type="InterPro" id="IPR029044">
    <property type="entry name" value="Nucleotide-diphossugar_trans"/>
</dbReference>
<evidence type="ECO:0000256" key="2">
    <source>
        <dbReference type="ARBA" id="ARBA00022695"/>
    </source>
</evidence>
<organism evidence="5 6">
    <name type="scientific">Paraeggerthella hongkongensis</name>
    <dbReference type="NCBI Taxonomy" id="230658"/>
    <lineage>
        <taxon>Bacteria</taxon>
        <taxon>Bacillati</taxon>
        <taxon>Actinomycetota</taxon>
        <taxon>Coriobacteriia</taxon>
        <taxon>Eggerthellales</taxon>
        <taxon>Eggerthellaceae</taxon>
        <taxon>Paraeggerthella</taxon>
    </lineage>
</organism>
<dbReference type="FunFam" id="3.90.550.10:FF:000003">
    <property type="entry name" value="2-C-methyl-D-erythritol 4-phosphate cytidylyltransferase"/>
    <property type="match status" value="1"/>
</dbReference>
<dbReference type="InterPro" id="IPR050088">
    <property type="entry name" value="IspD/TarI_cytidylyltransf_bact"/>
</dbReference>
<feature type="site" description="Transition state stabilizer" evidence="4">
    <location>
        <position position="31"/>
    </location>
</feature>
<evidence type="ECO:0000313" key="6">
    <source>
        <dbReference type="Proteomes" id="UP000278632"/>
    </source>
</evidence>
<dbReference type="PANTHER" id="PTHR32125">
    <property type="entry name" value="2-C-METHYL-D-ERYTHRITOL 4-PHOSPHATE CYTIDYLYLTRANSFERASE, CHLOROPLASTIC"/>
    <property type="match status" value="1"/>
</dbReference>
<comment type="caution">
    <text evidence="4">Lacks conserved residue(s) required for the propagation of feature annotation.</text>
</comment>
<dbReference type="NCBIfam" id="NF001183">
    <property type="entry name" value="PRK00155.1-3"/>
    <property type="match status" value="1"/>
</dbReference>
<sequence length="243" mass="26816">MNVSSDAATNAYAAILAGGSGARMGNPEKPKQFFMLGEKPILIHTVEKFCAFPEFRKVLVMCPEVWLQQTQDLVERHCPQYKDRVVLVAGGVERNDTVMNAIAFLEQNCLVDDDTILVTHDAVRPFVSHRIICDNITAAREHGACDTVVPATDTIVESLDGCVISSIPNRSVLYQGQTPQSFNLRKLKELTSSLTDEERATLTDACKIFVLRGERVVLVEGDVANMKITYPQDMRVAASLMGK</sequence>